<comment type="caution">
    <text evidence="3">The sequence shown here is derived from an EMBL/GenBank/DDBJ whole genome shotgun (WGS) entry which is preliminary data.</text>
</comment>
<dbReference type="Gene3D" id="3.10.350.10">
    <property type="entry name" value="LysM domain"/>
    <property type="match status" value="2"/>
</dbReference>
<keyword evidence="1" id="KW-0732">Signal</keyword>
<gene>
    <name evidence="3" type="ORF">GCM10023091_21350</name>
</gene>
<feature type="domain" description="LysM" evidence="2">
    <location>
        <begin position="123"/>
        <end position="166"/>
    </location>
</feature>
<dbReference type="SMART" id="SM00257">
    <property type="entry name" value="LysM"/>
    <property type="match status" value="2"/>
</dbReference>
<dbReference type="Proteomes" id="UP001501508">
    <property type="component" value="Unassembled WGS sequence"/>
</dbReference>
<dbReference type="PANTHER" id="PTHR33734">
    <property type="entry name" value="LYSM DOMAIN-CONTAINING GPI-ANCHORED PROTEIN 2"/>
    <property type="match status" value="1"/>
</dbReference>
<dbReference type="InterPro" id="IPR018392">
    <property type="entry name" value="LysM"/>
</dbReference>
<evidence type="ECO:0000313" key="4">
    <source>
        <dbReference type="Proteomes" id="UP001501508"/>
    </source>
</evidence>
<reference evidence="4" key="1">
    <citation type="journal article" date="2019" name="Int. J. Syst. Evol. Microbiol.">
        <title>The Global Catalogue of Microorganisms (GCM) 10K type strain sequencing project: providing services to taxonomists for standard genome sequencing and annotation.</title>
        <authorList>
            <consortium name="The Broad Institute Genomics Platform"/>
            <consortium name="The Broad Institute Genome Sequencing Center for Infectious Disease"/>
            <person name="Wu L."/>
            <person name="Ma J."/>
        </authorList>
    </citation>
    <scope>NUCLEOTIDE SEQUENCE [LARGE SCALE GENOMIC DNA]</scope>
    <source>
        <strain evidence="4">JCM 31920</strain>
    </source>
</reference>
<keyword evidence="4" id="KW-1185">Reference proteome</keyword>
<dbReference type="RefSeq" id="WP_345028712.1">
    <property type="nucleotide sequence ID" value="NZ_BAABEY010000020.1"/>
</dbReference>
<feature type="signal peptide" evidence="1">
    <location>
        <begin position="1"/>
        <end position="22"/>
    </location>
</feature>
<dbReference type="CDD" id="cd00118">
    <property type="entry name" value="LysM"/>
    <property type="match status" value="2"/>
</dbReference>
<sequence>MKFLFALLIILLASGISSQALNRLPAAVDSIGHKWENGKLFVLHKVDKGQTAFAISRRYGVSVDAIRQANGGSIDVKVGQVIRVPYSRFKGAAAKTESVAATAPKALPEAAPPLAAISKDAPGTHTVEVGNTLYNIATRYGVSVADVKAWNGLKSDQVMLGQVLIISSGKFTESNQAPKVSATPVDSLKTGEEKAVKTETVLPEAPKALKMKSVRQQGLAEKIDVGASSPKFLALHRSAPIGTLIQVTNQSNQEVIWAKVIGRIPDTSINEDIVIKLSGSAFDKISPQTRRFRAEVTYSDKAE</sequence>
<name>A0ABP8LXD9_9BACT</name>
<feature type="domain" description="LysM" evidence="2">
    <location>
        <begin position="42"/>
        <end position="96"/>
    </location>
</feature>
<evidence type="ECO:0000256" key="1">
    <source>
        <dbReference type="SAM" id="SignalP"/>
    </source>
</evidence>
<evidence type="ECO:0000313" key="3">
    <source>
        <dbReference type="EMBL" id="GAA4439334.1"/>
    </source>
</evidence>
<dbReference type="PROSITE" id="PS51782">
    <property type="entry name" value="LYSM"/>
    <property type="match status" value="2"/>
</dbReference>
<proteinExistence type="predicted"/>
<dbReference type="Gene3D" id="2.40.40.10">
    <property type="entry name" value="RlpA-like domain"/>
    <property type="match status" value="1"/>
</dbReference>
<accession>A0ABP8LXD9</accession>
<evidence type="ECO:0000259" key="2">
    <source>
        <dbReference type="PROSITE" id="PS51782"/>
    </source>
</evidence>
<dbReference type="EMBL" id="BAABEY010000020">
    <property type="protein sequence ID" value="GAA4439334.1"/>
    <property type="molecule type" value="Genomic_DNA"/>
</dbReference>
<feature type="chain" id="PRO_5045749264" description="LysM domain-containing protein" evidence="1">
    <location>
        <begin position="23"/>
        <end position="303"/>
    </location>
</feature>
<dbReference type="InterPro" id="IPR036908">
    <property type="entry name" value="RlpA-like_sf"/>
</dbReference>
<dbReference type="SUPFAM" id="SSF54106">
    <property type="entry name" value="LysM domain"/>
    <property type="match status" value="2"/>
</dbReference>
<organism evidence="3 4">
    <name type="scientific">Ravibacter arvi</name>
    <dbReference type="NCBI Taxonomy" id="2051041"/>
    <lineage>
        <taxon>Bacteria</taxon>
        <taxon>Pseudomonadati</taxon>
        <taxon>Bacteroidota</taxon>
        <taxon>Cytophagia</taxon>
        <taxon>Cytophagales</taxon>
        <taxon>Spirosomataceae</taxon>
        <taxon>Ravibacter</taxon>
    </lineage>
</organism>
<dbReference type="Pfam" id="PF01476">
    <property type="entry name" value="LysM"/>
    <property type="match status" value="2"/>
</dbReference>
<dbReference type="InterPro" id="IPR036779">
    <property type="entry name" value="LysM_dom_sf"/>
</dbReference>
<protein>
    <recommendedName>
        <fullName evidence="2">LysM domain-containing protein</fullName>
    </recommendedName>
</protein>
<dbReference type="PANTHER" id="PTHR33734:SF22">
    <property type="entry name" value="MEMBRANE-BOUND LYTIC MUREIN TRANSGLYCOSYLASE D"/>
    <property type="match status" value="1"/>
</dbReference>